<dbReference type="Gene3D" id="1.20.1280.50">
    <property type="match status" value="1"/>
</dbReference>
<gene>
    <name evidence="2" type="ORF">SI8410_11015934</name>
</gene>
<sequence length="370" mass="41130">MEIAPAPPPVAGAAAAVDRLPEHIWEKIFSLLPVSSLVVSRSVCRGWNRAIRSETFSSFYIAATPARGDQIDDVFFLLFADLESSAPFAAAYQPSLDRWVPLPLSRFPRGGFSCGLRRVHASGGALVLAEEDETSLLVCDLFSGRAWEIAPMISSHGQSYALGLIDEGASEYQIVAVATIDRVFSQVFKSTIGAWSFKGQFWGQFAVLGNSAYLDGILYSLSRAPDHLLAFDPQSGDWTVVDVAMPSSRIVCSHILVHGGSLFLTAGVEEAGDISKIVIWELNVGEKSWKVFGSMPEELLQEFRGHRMNHFYIIDRRGLVCFCNTSSYLPLMCDLRRMQWWWPRHCPFKIPMNVQTWFGHALEPQIGVPR</sequence>
<accession>A0A7I8L6G5</accession>
<evidence type="ECO:0000313" key="2">
    <source>
        <dbReference type="EMBL" id="CAA7405256.1"/>
    </source>
</evidence>
<protein>
    <recommendedName>
        <fullName evidence="1">F-box domain-containing protein</fullName>
    </recommendedName>
</protein>
<dbReference type="InterPro" id="IPR050796">
    <property type="entry name" value="SCF_F-box_component"/>
</dbReference>
<dbReference type="Proteomes" id="UP000663760">
    <property type="component" value="Chromosome 11"/>
</dbReference>
<evidence type="ECO:0000313" key="3">
    <source>
        <dbReference type="Proteomes" id="UP000663760"/>
    </source>
</evidence>
<proteinExistence type="predicted"/>
<feature type="domain" description="F-box" evidence="1">
    <location>
        <begin position="14"/>
        <end position="63"/>
    </location>
</feature>
<dbReference type="InterPro" id="IPR036047">
    <property type="entry name" value="F-box-like_dom_sf"/>
</dbReference>
<dbReference type="SUPFAM" id="SSF81383">
    <property type="entry name" value="F-box domain"/>
    <property type="match status" value="1"/>
</dbReference>
<dbReference type="AlphaFoldDB" id="A0A7I8L6G5"/>
<organism evidence="2 3">
    <name type="scientific">Spirodela intermedia</name>
    <name type="common">Intermediate duckweed</name>
    <dbReference type="NCBI Taxonomy" id="51605"/>
    <lineage>
        <taxon>Eukaryota</taxon>
        <taxon>Viridiplantae</taxon>
        <taxon>Streptophyta</taxon>
        <taxon>Embryophyta</taxon>
        <taxon>Tracheophyta</taxon>
        <taxon>Spermatophyta</taxon>
        <taxon>Magnoliopsida</taxon>
        <taxon>Liliopsida</taxon>
        <taxon>Araceae</taxon>
        <taxon>Lemnoideae</taxon>
        <taxon>Spirodela</taxon>
    </lineage>
</organism>
<dbReference type="PANTHER" id="PTHR31672">
    <property type="entry name" value="BNACNNG10540D PROTEIN"/>
    <property type="match status" value="1"/>
</dbReference>
<dbReference type="Pfam" id="PF00646">
    <property type="entry name" value="F-box"/>
    <property type="match status" value="1"/>
</dbReference>
<keyword evidence="3" id="KW-1185">Reference proteome</keyword>
<dbReference type="EMBL" id="LR746274">
    <property type="protein sequence ID" value="CAA7405256.1"/>
    <property type="molecule type" value="Genomic_DNA"/>
</dbReference>
<dbReference type="PROSITE" id="PS50181">
    <property type="entry name" value="FBOX"/>
    <property type="match status" value="1"/>
</dbReference>
<dbReference type="Gene3D" id="2.120.10.80">
    <property type="entry name" value="Kelch-type beta propeller"/>
    <property type="match status" value="1"/>
</dbReference>
<evidence type="ECO:0000259" key="1">
    <source>
        <dbReference type="PROSITE" id="PS50181"/>
    </source>
</evidence>
<dbReference type="InterPro" id="IPR001810">
    <property type="entry name" value="F-box_dom"/>
</dbReference>
<dbReference type="SUPFAM" id="SSF117281">
    <property type="entry name" value="Kelch motif"/>
    <property type="match status" value="1"/>
</dbReference>
<dbReference type="InterPro" id="IPR015915">
    <property type="entry name" value="Kelch-typ_b-propeller"/>
</dbReference>
<dbReference type="SMART" id="SM00256">
    <property type="entry name" value="FBOX"/>
    <property type="match status" value="1"/>
</dbReference>
<dbReference type="OrthoDB" id="1885938at2759"/>
<name>A0A7I8L6G5_SPIIN</name>
<reference evidence="2" key="1">
    <citation type="submission" date="2020-02" db="EMBL/GenBank/DDBJ databases">
        <authorList>
            <person name="Scholz U."/>
            <person name="Mascher M."/>
            <person name="Fiebig A."/>
        </authorList>
    </citation>
    <scope>NUCLEOTIDE SEQUENCE</scope>
</reference>